<keyword evidence="3" id="KW-1185">Reference proteome</keyword>
<organism evidence="2 3">
    <name type="scientific">Donghicola mangrovi</name>
    <dbReference type="NCBI Taxonomy" id="2729614"/>
    <lineage>
        <taxon>Bacteria</taxon>
        <taxon>Pseudomonadati</taxon>
        <taxon>Pseudomonadota</taxon>
        <taxon>Alphaproteobacteria</taxon>
        <taxon>Rhodobacterales</taxon>
        <taxon>Roseobacteraceae</taxon>
        <taxon>Donghicola</taxon>
    </lineage>
</organism>
<evidence type="ECO:0008006" key="4">
    <source>
        <dbReference type="Google" id="ProtNLM"/>
    </source>
</evidence>
<keyword evidence="1" id="KW-0732">Signal</keyword>
<dbReference type="Gene3D" id="3.20.20.80">
    <property type="entry name" value="Glycosidases"/>
    <property type="match status" value="1"/>
</dbReference>
<dbReference type="SUPFAM" id="SSF51445">
    <property type="entry name" value="(Trans)glycosidases"/>
    <property type="match status" value="1"/>
</dbReference>
<name>A0ABX2PHB9_9RHOB</name>
<dbReference type="InterPro" id="IPR017853">
    <property type="entry name" value="GH"/>
</dbReference>
<proteinExistence type="predicted"/>
<feature type="chain" id="PRO_5045225207" description="Asl1-like glycosyl hydrolase catalytic domain-containing protein" evidence="1">
    <location>
        <begin position="25"/>
        <end position="598"/>
    </location>
</feature>
<comment type="caution">
    <text evidence="2">The sequence shown here is derived from an EMBL/GenBank/DDBJ whole genome shotgun (WGS) entry which is preliminary data.</text>
</comment>
<dbReference type="Proteomes" id="UP000523601">
    <property type="component" value="Unassembled WGS sequence"/>
</dbReference>
<reference evidence="2 3" key="1">
    <citation type="submission" date="2020-04" db="EMBL/GenBank/DDBJ databases">
        <title>Donghicola sp., a member of the Rhodobacteraceae family isolated from mangrove forest in Thailand.</title>
        <authorList>
            <person name="Charoenyingcharoen P."/>
            <person name="Yukphan P."/>
        </authorList>
    </citation>
    <scope>NUCLEOTIDE SEQUENCE [LARGE SCALE GENOMIC DNA]</scope>
    <source>
        <strain evidence="2 3">C2-DW-16</strain>
    </source>
</reference>
<feature type="signal peptide" evidence="1">
    <location>
        <begin position="1"/>
        <end position="24"/>
    </location>
</feature>
<evidence type="ECO:0000256" key="1">
    <source>
        <dbReference type="SAM" id="SignalP"/>
    </source>
</evidence>
<protein>
    <recommendedName>
        <fullName evidence="4">Asl1-like glycosyl hydrolase catalytic domain-containing protein</fullName>
    </recommendedName>
</protein>
<gene>
    <name evidence="2" type="ORF">HJ526_11145</name>
</gene>
<evidence type="ECO:0000313" key="2">
    <source>
        <dbReference type="EMBL" id="NVO27979.1"/>
    </source>
</evidence>
<dbReference type="EMBL" id="JABCJD010000005">
    <property type="protein sequence ID" value="NVO27979.1"/>
    <property type="molecule type" value="Genomic_DNA"/>
</dbReference>
<evidence type="ECO:0000313" key="3">
    <source>
        <dbReference type="Proteomes" id="UP000523601"/>
    </source>
</evidence>
<dbReference type="RefSeq" id="WP_176854480.1">
    <property type="nucleotide sequence ID" value="NZ_JABCJD010000005.1"/>
</dbReference>
<sequence>MHFFKSITAALASTVCLYAPAASAETLKAPLLGIDSGFFLVPSTPVLERLIDLGINDLRDNTVWKWIETEKGEYNFDAEEQRGVDALNRAGLAGSLIIWADNPLYEDGNTVTTPSGIKALAKFVSAYLDHYPNIRSLEIGNEFNSSSFIYGPIKEFSSKQLAEVQYNYLKALDKFENIHNMRVIGASAHSIAAGYIWALLDLGGAEFMDAISIHTYTTEPEHIPAEMNVLRRHPAMADMEIEVTEFGQQDHALAPDFFWRNYCTMSQAGIERAVWYPLKQRGDGYPPVLQEDLSLSPLGQALAFAHKEVQGVPVEAFKPDPFTYGCVFNGKDAVIWGEPRGFQVNRSDIALRRGDLRPFDRDQELSRDRVVLLHTDGAPIDLGSDISFCPQPVVADSYHEFYRPEEGENARTAPGVEGFRRYLLVGDESRIVDLVTCPGQQRNGVPWRPYLCSAEEEFWQFSMMPASFNIVGSAEDNMRVVYDYESEREQLLYVDTEVSPNLLNAGGVTLDILIDGEKKVSEVVEGKQSNRYGPFAAPLGADVQVMFGPTAMPQVYLGDFRVTLRNPTCACDFDVCELEGEPRINGAPEPEQAAATTE</sequence>
<accession>A0ABX2PHB9</accession>